<dbReference type="InterPro" id="IPR051313">
    <property type="entry name" value="Bact_iron-sidero_bind"/>
</dbReference>
<dbReference type="GO" id="GO:1901678">
    <property type="term" value="P:iron coordination entity transport"/>
    <property type="evidence" value="ECO:0007669"/>
    <property type="project" value="UniProtKB-ARBA"/>
</dbReference>
<feature type="coiled-coil region" evidence="5">
    <location>
        <begin position="194"/>
        <end position="221"/>
    </location>
</feature>
<dbReference type="SUPFAM" id="SSF53807">
    <property type="entry name" value="Helical backbone' metal receptor"/>
    <property type="match status" value="1"/>
</dbReference>
<dbReference type="PROSITE" id="PS51257">
    <property type="entry name" value="PROKAR_LIPOPROTEIN"/>
    <property type="match status" value="1"/>
</dbReference>
<feature type="chain" id="PRO_5039528315" evidence="7">
    <location>
        <begin position="24"/>
        <end position="342"/>
    </location>
</feature>
<evidence type="ECO:0000256" key="6">
    <source>
        <dbReference type="SAM" id="MobiDB-lite"/>
    </source>
</evidence>
<dbReference type="PANTHER" id="PTHR30532">
    <property type="entry name" value="IRON III DICITRATE-BINDING PERIPLASMIC PROTEIN"/>
    <property type="match status" value="1"/>
</dbReference>
<evidence type="ECO:0000256" key="4">
    <source>
        <dbReference type="ARBA" id="ARBA00022729"/>
    </source>
</evidence>
<protein>
    <submittedName>
        <fullName evidence="9">Iron-siderophore ABC transporter substrate-binding protein</fullName>
    </submittedName>
</protein>
<reference evidence="9" key="1">
    <citation type="submission" date="2016-06" db="EMBL/GenBank/DDBJ databases">
        <title>Identification of putative biosynthetic pathways for the production of bioactive secondary metabolites by the marine actinomycete Kocuria kristinae RUTW2-3.</title>
        <authorList>
            <person name="Waterworth S.C."/>
            <person name="Walmsley T.A."/>
            <person name="Matongo T."/>
            <person name="Davies-Coleman M.T."/>
            <person name="Dorrington R.A."/>
        </authorList>
    </citation>
    <scope>NUCLEOTIDE SEQUENCE [LARGE SCALE GENOMIC DNA]</scope>
    <source>
        <strain evidence="9">RUTW2-3</strain>
    </source>
</reference>
<dbReference type="PANTHER" id="PTHR30532:SF1">
    <property type="entry name" value="IRON(3+)-HYDROXAMATE-BINDING PROTEIN FHUD"/>
    <property type="match status" value="1"/>
</dbReference>
<comment type="similarity">
    <text evidence="2">Belongs to the bacterial solute-binding protein 8 family.</text>
</comment>
<evidence type="ECO:0000313" key="9">
    <source>
        <dbReference type="EMBL" id="OAX52536.1"/>
    </source>
</evidence>
<dbReference type="RefSeq" id="WP_064724995.1">
    <property type="nucleotide sequence ID" value="NZ_JBFBMA010000003.1"/>
</dbReference>
<feature type="signal peptide" evidence="7">
    <location>
        <begin position="1"/>
        <end position="23"/>
    </location>
</feature>
<evidence type="ECO:0000256" key="5">
    <source>
        <dbReference type="SAM" id="Coils"/>
    </source>
</evidence>
<keyword evidence="3" id="KW-0813">Transport</keyword>
<evidence type="ECO:0000259" key="8">
    <source>
        <dbReference type="PROSITE" id="PS50983"/>
    </source>
</evidence>
<accession>A0A199NUZ4</accession>
<evidence type="ECO:0000256" key="1">
    <source>
        <dbReference type="ARBA" id="ARBA00004196"/>
    </source>
</evidence>
<evidence type="ECO:0000313" key="10">
    <source>
        <dbReference type="Proteomes" id="UP000053171"/>
    </source>
</evidence>
<dbReference type="EMBL" id="LJBJ02000003">
    <property type="protein sequence ID" value="OAX52536.1"/>
    <property type="molecule type" value="Genomic_DNA"/>
</dbReference>
<dbReference type="GO" id="GO:0030288">
    <property type="term" value="C:outer membrane-bounded periplasmic space"/>
    <property type="evidence" value="ECO:0007669"/>
    <property type="project" value="TreeGrafter"/>
</dbReference>
<evidence type="ECO:0000256" key="7">
    <source>
        <dbReference type="SAM" id="SignalP"/>
    </source>
</evidence>
<dbReference type="Pfam" id="PF01497">
    <property type="entry name" value="Peripla_BP_2"/>
    <property type="match status" value="1"/>
</dbReference>
<dbReference type="InterPro" id="IPR002491">
    <property type="entry name" value="ABC_transptr_periplasmic_BD"/>
</dbReference>
<organism evidence="9 10">
    <name type="scientific">Rothia kristinae</name>
    <dbReference type="NCBI Taxonomy" id="37923"/>
    <lineage>
        <taxon>Bacteria</taxon>
        <taxon>Bacillati</taxon>
        <taxon>Actinomycetota</taxon>
        <taxon>Actinomycetes</taxon>
        <taxon>Micrococcales</taxon>
        <taxon>Micrococcaceae</taxon>
        <taxon>Rothia</taxon>
    </lineage>
</organism>
<dbReference type="Gene3D" id="3.40.50.1980">
    <property type="entry name" value="Nitrogenase molybdenum iron protein domain"/>
    <property type="match status" value="2"/>
</dbReference>
<dbReference type="AlphaFoldDB" id="A0A199NUZ4"/>
<name>A0A199NUZ4_9MICC</name>
<feature type="region of interest" description="Disordered" evidence="6">
    <location>
        <begin position="25"/>
        <end position="67"/>
    </location>
</feature>
<keyword evidence="10" id="KW-1185">Reference proteome</keyword>
<keyword evidence="5" id="KW-0175">Coiled coil</keyword>
<comment type="subcellular location">
    <subcellularLocation>
        <location evidence="1">Cell envelope</location>
    </subcellularLocation>
</comment>
<evidence type="ECO:0000256" key="3">
    <source>
        <dbReference type="ARBA" id="ARBA00022448"/>
    </source>
</evidence>
<comment type="caution">
    <text evidence="9">The sequence shown here is derived from an EMBL/GenBank/DDBJ whole genome shotgun (WGS) entry which is preliminary data.</text>
</comment>
<sequence>MTSQKRPLLAPLALLAAGALALAGCSGDGSSADSSASESSSASASVAPAPSALPSGMGSTAKDGEFPRTVKGFRGDVTIDAAPKKVVVISTGQMDDVLDLGVVPVGTTSAKNADAVPEYLTEAYADDAEALGKIESVGSRTSPNIEKIANLKPDLILVNNTLKDDSAYESLSGIAPTVVTEGTGVNWKQDYLLVASALGKQQEEEQKLAEYTERAKKVGEQVGSDKTISFLRYQPDRIRIWGVSSFVGSIAEDAGLSRPETQRFDKTSQDISAEQLDQADGDYLFYGVQGGDASDLTKETLWSGLEAVKSDHAFQVDDDEFYLNAGITAANGVLDEVEEHAK</sequence>
<evidence type="ECO:0000256" key="2">
    <source>
        <dbReference type="ARBA" id="ARBA00008814"/>
    </source>
</evidence>
<feature type="domain" description="Fe/B12 periplasmic-binding" evidence="8">
    <location>
        <begin position="85"/>
        <end position="342"/>
    </location>
</feature>
<dbReference type="PROSITE" id="PS50983">
    <property type="entry name" value="FE_B12_PBP"/>
    <property type="match status" value="1"/>
</dbReference>
<gene>
    <name evidence="9" type="ORF">AN277_0202730</name>
</gene>
<dbReference type="CDD" id="cd01146">
    <property type="entry name" value="FhuD"/>
    <property type="match status" value="1"/>
</dbReference>
<proteinExistence type="inferred from homology"/>
<dbReference type="Proteomes" id="UP000053171">
    <property type="component" value="Unassembled WGS sequence"/>
</dbReference>
<feature type="compositionally biased region" description="Low complexity" evidence="6">
    <location>
        <begin position="25"/>
        <end position="56"/>
    </location>
</feature>
<keyword evidence="4 7" id="KW-0732">Signal</keyword>